<dbReference type="EMBL" id="MNCJ02000327">
    <property type="protein sequence ID" value="KAF5778386.1"/>
    <property type="molecule type" value="Genomic_DNA"/>
</dbReference>
<evidence type="ECO:0000256" key="5">
    <source>
        <dbReference type="ARBA" id="ARBA00023242"/>
    </source>
</evidence>
<keyword evidence="8" id="KW-1185">Reference proteome</keyword>
<dbReference type="Gramene" id="mRNA:HanXRQr2_Chr12g0546821">
    <property type="protein sequence ID" value="mRNA:HanXRQr2_Chr12g0546821"/>
    <property type="gene ID" value="HanXRQr2_Chr12g0546821"/>
</dbReference>
<organism evidence="7 8">
    <name type="scientific">Helianthus annuus</name>
    <name type="common">Common sunflower</name>
    <dbReference type="NCBI Taxonomy" id="4232"/>
    <lineage>
        <taxon>Eukaryota</taxon>
        <taxon>Viridiplantae</taxon>
        <taxon>Streptophyta</taxon>
        <taxon>Embryophyta</taxon>
        <taxon>Tracheophyta</taxon>
        <taxon>Spermatophyta</taxon>
        <taxon>Magnoliopsida</taxon>
        <taxon>eudicotyledons</taxon>
        <taxon>Gunneridae</taxon>
        <taxon>Pentapetalae</taxon>
        <taxon>asterids</taxon>
        <taxon>campanulids</taxon>
        <taxon>Asterales</taxon>
        <taxon>Asteraceae</taxon>
        <taxon>Asteroideae</taxon>
        <taxon>Heliantheae alliance</taxon>
        <taxon>Heliantheae</taxon>
        <taxon>Helianthus</taxon>
    </lineage>
</organism>
<evidence type="ECO:0000256" key="4">
    <source>
        <dbReference type="ARBA" id="ARBA00023163"/>
    </source>
</evidence>
<dbReference type="GO" id="GO:0005634">
    <property type="term" value="C:nucleus"/>
    <property type="evidence" value="ECO:0007669"/>
    <property type="project" value="UniProtKB-SubCell"/>
</dbReference>
<sequence length="291" mass="33737">MFIVQDMDSRKNALSFIAFIDKEEPFLMEIPNDFAYNLWGDNIPYYKTVDIRDGENLRKVRITKKNDRPVFTDGWIMLVRHNQLKYKDEILIKAVGQLKFEVLCYKDLVCQNSFITAAIESELGMCLMADKFFNEFYGQNFKGGMTKVYFGQRFWNVRLERSSETEAGYFKAGWSKVVEEVPLDTEYFLVFTRLDSMTFDVSVFDPDTGTEVFIIKSTTDADMIVESNLPDEVCQDDREGSKKDVKGKSTTDDDMIHESNLPYEVCQDDRQGNKKDVSIEIVLSESFYNKG</sequence>
<comment type="subcellular location">
    <subcellularLocation>
        <location evidence="1">Nucleus</location>
    </subcellularLocation>
</comment>
<dbReference type="InterPro" id="IPR050655">
    <property type="entry name" value="Plant_B3_domain"/>
</dbReference>
<feature type="region of interest" description="Disordered" evidence="6">
    <location>
        <begin position="235"/>
        <end position="262"/>
    </location>
</feature>
<reference evidence="7" key="1">
    <citation type="journal article" date="2017" name="Nature">
        <title>The sunflower genome provides insights into oil metabolism, flowering and Asterid evolution.</title>
        <authorList>
            <person name="Badouin H."/>
            <person name="Gouzy J."/>
            <person name="Grassa C.J."/>
            <person name="Murat F."/>
            <person name="Staton S.E."/>
            <person name="Cottret L."/>
            <person name="Lelandais-Briere C."/>
            <person name="Owens G.L."/>
            <person name="Carrere S."/>
            <person name="Mayjonade B."/>
            <person name="Legrand L."/>
            <person name="Gill N."/>
            <person name="Kane N.C."/>
            <person name="Bowers J.E."/>
            <person name="Hubner S."/>
            <person name="Bellec A."/>
            <person name="Berard A."/>
            <person name="Berges H."/>
            <person name="Blanchet N."/>
            <person name="Boniface M.C."/>
            <person name="Brunel D."/>
            <person name="Catrice O."/>
            <person name="Chaidir N."/>
            <person name="Claudel C."/>
            <person name="Donnadieu C."/>
            <person name="Faraut T."/>
            <person name="Fievet G."/>
            <person name="Helmstetter N."/>
            <person name="King M."/>
            <person name="Knapp S.J."/>
            <person name="Lai Z."/>
            <person name="Le Paslier M.C."/>
            <person name="Lippi Y."/>
            <person name="Lorenzon L."/>
            <person name="Mandel J.R."/>
            <person name="Marage G."/>
            <person name="Marchand G."/>
            <person name="Marquand E."/>
            <person name="Bret-Mestries E."/>
            <person name="Morien E."/>
            <person name="Nambeesan S."/>
            <person name="Nguyen T."/>
            <person name="Pegot-Espagnet P."/>
            <person name="Pouilly N."/>
            <person name="Raftis F."/>
            <person name="Sallet E."/>
            <person name="Schiex T."/>
            <person name="Thomas J."/>
            <person name="Vandecasteele C."/>
            <person name="Vares D."/>
            <person name="Vear F."/>
            <person name="Vautrin S."/>
            <person name="Crespi M."/>
            <person name="Mangin B."/>
            <person name="Burke J.M."/>
            <person name="Salse J."/>
            <person name="Munos S."/>
            <person name="Vincourt P."/>
            <person name="Rieseberg L.H."/>
            <person name="Langlade N.B."/>
        </authorList>
    </citation>
    <scope>NUCLEOTIDE SEQUENCE</scope>
    <source>
        <tissue evidence="7">Leaves</tissue>
    </source>
</reference>
<protein>
    <submittedName>
        <fullName evidence="7">Transcription factor B3-Domain family</fullName>
    </submittedName>
</protein>
<dbReference type="Gene3D" id="2.40.330.10">
    <property type="entry name" value="DNA-binding pseudobarrel domain"/>
    <property type="match status" value="2"/>
</dbReference>
<dbReference type="Proteomes" id="UP000215914">
    <property type="component" value="Unassembled WGS sequence"/>
</dbReference>
<evidence type="ECO:0000256" key="1">
    <source>
        <dbReference type="ARBA" id="ARBA00004123"/>
    </source>
</evidence>
<feature type="compositionally biased region" description="Basic and acidic residues" evidence="6">
    <location>
        <begin position="235"/>
        <end position="257"/>
    </location>
</feature>
<evidence type="ECO:0000313" key="8">
    <source>
        <dbReference type="Proteomes" id="UP000215914"/>
    </source>
</evidence>
<proteinExistence type="predicted"/>
<evidence type="ECO:0000313" key="7">
    <source>
        <dbReference type="EMBL" id="KAF5778386.1"/>
    </source>
</evidence>
<dbReference type="AlphaFoldDB" id="A0A9K3MWL2"/>
<name>A0A9K3MWL2_HELAN</name>
<evidence type="ECO:0000256" key="3">
    <source>
        <dbReference type="ARBA" id="ARBA00023125"/>
    </source>
</evidence>
<dbReference type="PANTHER" id="PTHR31920">
    <property type="entry name" value="B3 DOMAIN-CONTAINING"/>
    <property type="match status" value="1"/>
</dbReference>
<evidence type="ECO:0000256" key="6">
    <source>
        <dbReference type="SAM" id="MobiDB-lite"/>
    </source>
</evidence>
<dbReference type="InterPro" id="IPR015300">
    <property type="entry name" value="DNA-bd_pseudobarrel_sf"/>
</dbReference>
<dbReference type="SUPFAM" id="SSF101936">
    <property type="entry name" value="DNA-binding pseudobarrel domain"/>
    <property type="match status" value="2"/>
</dbReference>
<dbReference type="PANTHER" id="PTHR31920:SF122">
    <property type="entry name" value="B3 DOMAIN-CONTAINING PROTEIN REM23"/>
    <property type="match status" value="1"/>
</dbReference>
<keyword evidence="2" id="KW-0805">Transcription regulation</keyword>
<evidence type="ECO:0000256" key="2">
    <source>
        <dbReference type="ARBA" id="ARBA00023015"/>
    </source>
</evidence>
<accession>A0A9K3MWL2</accession>
<keyword evidence="4" id="KW-0804">Transcription</keyword>
<reference evidence="7" key="2">
    <citation type="submission" date="2020-06" db="EMBL/GenBank/DDBJ databases">
        <title>Helianthus annuus Genome sequencing and assembly Release 2.</title>
        <authorList>
            <person name="Gouzy J."/>
            <person name="Langlade N."/>
            <person name="Munos S."/>
        </authorList>
    </citation>
    <scope>NUCLEOTIDE SEQUENCE</scope>
    <source>
        <tissue evidence="7">Leaves</tissue>
    </source>
</reference>
<gene>
    <name evidence="7" type="ORF">HanXRQr2_Chr12g0546821</name>
</gene>
<keyword evidence="5" id="KW-0539">Nucleus</keyword>
<keyword evidence="3" id="KW-0238">DNA-binding</keyword>
<dbReference type="GO" id="GO:0003677">
    <property type="term" value="F:DNA binding"/>
    <property type="evidence" value="ECO:0007669"/>
    <property type="project" value="UniProtKB-KW"/>
</dbReference>
<comment type="caution">
    <text evidence="7">The sequence shown here is derived from an EMBL/GenBank/DDBJ whole genome shotgun (WGS) entry which is preliminary data.</text>
</comment>